<dbReference type="EMBL" id="SNWH01000002">
    <property type="protein sequence ID" value="TDO15205.1"/>
    <property type="molecule type" value="Genomic_DNA"/>
</dbReference>
<dbReference type="Proteomes" id="UP000295150">
    <property type="component" value="Unassembled WGS sequence"/>
</dbReference>
<organism evidence="1 2">
    <name type="scientific">Halomonas ventosae</name>
    <dbReference type="NCBI Taxonomy" id="229007"/>
    <lineage>
        <taxon>Bacteria</taxon>
        <taxon>Pseudomonadati</taxon>
        <taxon>Pseudomonadota</taxon>
        <taxon>Gammaproteobacteria</taxon>
        <taxon>Oceanospirillales</taxon>
        <taxon>Halomonadaceae</taxon>
        <taxon>Halomonas</taxon>
    </lineage>
</organism>
<evidence type="ECO:0000313" key="1">
    <source>
        <dbReference type="EMBL" id="TDO15205.1"/>
    </source>
</evidence>
<dbReference type="AlphaFoldDB" id="A0A4R6I386"/>
<sequence length="53" mass="5747">MQDNNNRWILAAQMEDEGASLSARVTICPRLDLAVFILPAFQQAAASSAAGRR</sequence>
<reference evidence="1 2" key="1">
    <citation type="submission" date="2019-03" db="EMBL/GenBank/DDBJ databases">
        <title>Freshwater and sediment microbial communities from various areas in North America, analyzing microbe dynamics in response to fracking.</title>
        <authorList>
            <person name="Lamendella R."/>
        </authorList>
    </citation>
    <scope>NUCLEOTIDE SEQUENCE [LARGE SCALE GENOMIC DNA]</scope>
    <source>
        <strain evidence="1 2">1_TX</strain>
    </source>
</reference>
<protein>
    <submittedName>
        <fullName evidence="1">Uncharacterized protein</fullName>
    </submittedName>
</protein>
<comment type="caution">
    <text evidence="1">The sequence shown here is derived from an EMBL/GenBank/DDBJ whole genome shotgun (WGS) entry which is preliminary data.</text>
</comment>
<proteinExistence type="predicted"/>
<accession>A0A4R6I386</accession>
<gene>
    <name evidence="1" type="ORF">DFO68_10236</name>
</gene>
<name>A0A4R6I386_9GAMM</name>
<evidence type="ECO:0000313" key="2">
    <source>
        <dbReference type="Proteomes" id="UP000295150"/>
    </source>
</evidence>
<keyword evidence="2" id="KW-1185">Reference proteome</keyword>